<evidence type="ECO:0000256" key="1">
    <source>
        <dbReference type="ARBA" id="ARBA00006642"/>
    </source>
</evidence>
<dbReference type="Gene3D" id="3.30.360.10">
    <property type="entry name" value="Dihydrodipicolinate Reductase, domain 2"/>
    <property type="match status" value="1"/>
</dbReference>
<feature type="binding site" evidence="13">
    <location>
        <begin position="101"/>
        <end position="103"/>
    </location>
    <ligand>
        <name>NAD(+)</name>
        <dbReference type="ChEBI" id="CHEBI:57540"/>
    </ligand>
</feature>
<keyword evidence="3 13" id="KW-0028">Amino-acid biosynthesis</keyword>
<keyword evidence="7 13" id="KW-0520">NAD</keyword>
<comment type="function">
    <text evidence="13">Catalyzes the conversion of 4-hydroxy-tetrahydrodipicolinate (HTPA) to tetrahydrodipicolinate.</text>
</comment>
<gene>
    <name evidence="13 17" type="primary">dapB</name>
    <name evidence="17" type="ORF">ACFQRG_06595</name>
</gene>
<dbReference type="InterPro" id="IPR022663">
    <property type="entry name" value="DapB_C"/>
</dbReference>
<dbReference type="NCBIfam" id="TIGR00036">
    <property type="entry name" value="dapB"/>
    <property type="match status" value="1"/>
</dbReference>
<dbReference type="SUPFAM" id="SSF51735">
    <property type="entry name" value="NAD(P)-binding Rossmann-fold domains"/>
    <property type="match status" value="1"/>
</dbReference>
<keyword evidence="4 13" id="KW-0521">NADP</keyword>
<dbReference type="GO" id="GO:0008839">
    <property type="term" value="F:4-hydroxy-tetrahydrodipicolinate reductase"/>
    <property type="evidence" value="ECO:0007669"/>
    <property type="project" value="UniProtKB-EC"/>
</dbReference>
<evidence type="ECO:0000256" key="3">
    <source>
        <dbReference type="ARBA" id="ARBA00022605"/>
    </source>
</evidence>
<dbReference type="PIRSF" id="PIRSF000161">
    <property type="entry name" value="DHPR"/>
    <property type="match status" value="1"/>
</dbReference>
<dbReference type="Proteomes" id="UP001596505">
    <property type="component" value="Unassembled WGS sequence"/>
</dbReference>
<feature type="binding site" evidence="13">
    <location>
        <position position="158"/>
    </location>
    <ligand>
        <name>(S)-2,3,4,5-tetrahydrodipicolinate</name>
        <dbReference type="ChEBI" id="CHEBI:16845"/>
    </ligand>
</feature>
<evidence type="ECO:0000256" key="5">
    <source>
        <dbReference type="ARBA" id="ARBA00022915"/>
    </source>
</evidence>
<protein>
    <recommendedName>
        <fullName evidence="10 13">4-hydroxy-tetrahydrodipicolinate reductase</fullName>
        <shortName evidence="13">HTPA reductase</shortName>
        <ecNumber evidence="10 13">1.17.1.8</ecNumber>
    </recommendedName>
</protein>
<dbReference type="EC" id="1.17.1.8" evidence="10 13"/>
<comment type="pathway">
    <text evidence="9 13">Amino-acid biosynthesis; L-lysine biosynthesis via DAP pathway; (S)-tetrahydrodipicolinate from L-aspartate: step 4/4.</text>
</comment>
<dbReference type="InterPro" id="IPR023940">
    <property type="entry name" value="DHDPR_bac"/>
</dbReference>
<dbReference type="Pfam" id="PF01113">
    <property type="entry name" value="DapB_N"/>
    <property type="match status" value="1"/>
</dbReference>
<dbReference type="Gene3D" id="3.40.50.720">
    <property type="entry name" value="NAD(P)-binding Rossmann-like Domain"/>
    <property type="match status" value="1"/>
</dbReference>
<evidence type="ECO:0000256" key="7">
    <source>
        <dbReference type="ARBA" id="ARBA00023027"/>
    </source>
</evidence>
<comment type="subunit">
    <text evidence="13">Homotetramer.</text>
</comment>
<evidence type="ECO:0000256" key="13">
    <source>
        <dbReference type="HAMAP-Rule" id="MF_00102"/>
    </source>
</evidence>
<comment type="catalytic activity">
    <reaction evidence="11 13">
        <text>(S)-2,3,4,5-tetrahydrodipicolinate + NADP(+) + H2O = (2S,4S)-4-hydroxy-2,3,4,5-tetrahydrodipicolinate + NADPH + H(+)</text>
        <dbReference type="Rhea" id="RHEA:35331"/>
        <dbReference type="ChEBI" id="CHEBI:15377"/>
        <dbReference type="ChEBI" id="CHEBI:15378"/>
        <dbReference type="ChEBI" id="CHEBI:16845"/>
        <dbReference type="ChEBI" id="CHEBI:57783"/>
        <dbReference type="ChEBI" id="CHEBI:58349"/>
        <dbReference type="ChEBI" id="CHEBI:67139"/>
        <dbReference type="EC" id="1.17.1.8"/>
    </reaction>
</comment>
<dbReference type="Pfam" id="PF05173">
    <property type="entry name" value="DapB_C"/>
    <property type="match status" value="1"/>
</dbReference>
<comment type="caution">
    <text evidence="13">Lacks conserved residue(s) required for the propagation of feature annotation.</text>
</comment>
<comment type="caution">
    <text evidence="17">The sequence shown here is derived from an EMBL/GenBank/DDBJ whole genome shotgun (WGS) entry which is preliminary data.</text>
</comment>
<evidence type="ECO:0000256" key="2">
    <source>
        <dbReference type="ARBA" id="ARBA00022490"/>
    </source>
</evidence>
<name>A0ABW2PTA9_9BACL</name>
<organism evidence="17 18">
    <name type="scientific">Scopulibacillus cellulosilyticus</name>
    <dbReference type="NCBI Taxonomy" id="2665665"/>
    <lineage>
        <taxon>Bacteria</taxon>
        <taxon>Bacillati</taxon>
        <taxon>Bacillota</taxon>
        <taxon>Bacilli</taxon>
        <taxon>Bacillales</taxon>
        <taxon>Sporolactobacillaceae</taxon>
        <taxon>Scopulibacillus</taxon>
    </lineage>
</organism>
<comment type="similarity">
    <text evidence="1 13">Belongs to the DapB family.</text>
</comment>
<dbReference type="PANTHER" id="PTHR20836">
    <property type="entry name" value="DIHYDRODIPICOLINATE REDUCTASE"/>
    <property type="match status" value="1"/>
</dbReference>
<dbReference type="InterPro" id="IPR000846">
    <property type="entry name" value="DapB_N"/>
</dbReference>
<proteinExistence type="inferred from homology"/>
<feature type="active site" description="Proton donor" evidence="13">
    <location>
        <position position="161"/>
    </location>
</feature>
<dbReference type="CDD" id="cd02274">
    <property type="entry name" value="DHDPR_N"/>
    <property type="match status" value="1"/>
</dbReference>
<comment type="caution">
    <text evidence="13">Was originally thought to be a dihydrodipicolinate reductase (DHDPR), catalyzing the conversion of dihydrodipicolinate to tetrahydrodipicolinate. However, it was shown in E.coli that the substrate of the enzymatic reaction is not dihydrodipicolinate (DHDP) but in fact (2S,4S)-4-hydroxy-2,3,4,5-tetrahydrodipicolinic acid (HTPA), the product released by the DapA-catalyzed reaction.</text>
</comment>
<feature type="binding site" evidence="13">
    <location>
        <position position="40"/>
    </location>
    <ligand>
        <name>NADP(+)</name>
        <dbReference type="ChEBI" id="CHEBI:58349"/>
    </ligand>
</feature>
<comment type="catalytic activity">
    <reaction evidence="12 13">
        <text>(S)-2,3,4,5-tetrahydrodipicolinate + NAD(+) + H2O = (2S,4S)-4-hydroxy-2,3,4,5-tetrahydrodipicolinate + NADH + H(+)</text>
        <dbReference type="Rhea" id="RHEA:35323"/>
        <dbReference type="ChEBI" id="CHEBI:15377"/>
        <dbReference type="ChEBI" id="CHEBI:15378"/>
        <dbReference type="ChEBI" id="CHEBI:16845"/>
        <dbReference type="ChEBI" id="CHEBI:57540"/>
        <dbReference type="ChEBI" id="CHEBI:57945"/>
        <dbReference type="ChEBI" id="CHEBI:67139"/>
        <dbReference type="EC" id="1.17.1.8"/>
    </reaction>
</comment>
<keyword evidence="8 13" id="KW-0457">Lysine biosynthesis</keyword>
<dbReference type="RefSeq" id="WP_380965027.1">
    <property type="nucleotide sequence ID" value="NZ_JBHTCO010000005.1"/>
</dbReference>
<keyword evidence="18" id="KW-1185">Reference proteome</keyword>
<accession>A0ABW2PTA9</accession>
<evidence type="ECO:0000256" key="10">
    <source>
        <dbReference type="ARBA" id="ARBA00038983"/>
    </source>
</evidence>
<feature type="domain" description="Dihydrodipicolinate reductase C-terminal" evidence="16">
    <location>
        <begin position="133"/>
        <end position="267"/>
    </location>
</feature>
<evidence type="ECO:0000256" key="6">
    <source>
        <dbReference type="ARBA" id="ARBA00023002"/>
    </source>
</evidence>
<evidence type="ECO:0000256" key="8">
    <source>
        <dbReference type="ARBA" id="ARBA00023154"/>
    </source>
</evidence>
<dbReference type="InterPro" id="IPR022664">
    <property type="entry name" value="DapB_N_CS"/>
</dbReference>
<feature type="domain" description="Dihydrodipicolinate reductase N-terminal" evidence="15">
    <location>
        <begin position="6"/>
        <end position="130"/>
    </location>
</feature>
<feature type="binding site" evidence="13">
    <location>
        <begin position="127"/>
        <end position="130"/>
    </location>
    <ligand>
        <name>NAD(+)</name>
        <dbReference type="ChEBI" id="CHEBI:57540"/>
    </ligand>
</feature>
<evidence type="ECO:0000256" key="9">
    <source>
        <dbReference type="ARBA" id="ARBA00037922"/>
    </source>
</evidence>
<feature type="binding site" evidence="13">
    <location>
        <begin position="167"/>
        <end position="168"/>
    </location>
    <ligand>
        <name>(S)-2,3,4,5-tetrahydrodipicolinate</name>
        <dbReference type="ChEBI" id="CHEBI:16845"/>
    </ligand>
</feature>
<dbReference type="SUPFAM" id="SSF55347">
    <property type="entry name" value="Glyceraldehyde-3-phosphate dehydrogenase-like, C-terminal domain"/>
    <property type="match status" value="1"/>
</dbReference>
<evidence type="ECO:0000313" key="17">
    <source>
        <dbReference type="EMBL" id="MFC7392651.1"/>
    </source>
</evidence>
<dbReference type="HAMAP" id="MF_00102">
    <property type="entry name" value="DapB"/>
    <property type="match status" value="1"/>
</dbReference>
<evidence type="ECO:0000256" key="14">
    <source>
        <dbReference type="SAM" id="MobiDB-lite"/>
    </source>
</evidence>
<keyword evidence="6 13" id="KW-0560">Oxidoreductase</keyword>
<dbReference type="InterPro" id="IPR036291">
    <property type="entry name" value="NAD(P)-bd_dom_sf"/>
</dbReference>
<feature type="binding site" evidence="13">
    <location>
        <begin position="12"/>
        <end position="17"/>
    </location>
    <ligand>
        <name>NAD(+)</name>
        <dbReference type="ChEBI" id="CHEBI:57540"/>
    </ligand>
</feature>
<evidence type="ECO:0000256" key="4">
    <source>
        <dbReference type="ARBA" id="ARBA00022857"/>
    </source>
</evidence>
<keyword evidence="5 13" id="KW-0220">Diaminopimelate biosynthesis</keyword>
<feature type="region of interest" description="Disordered" evidence="14">
    <location>
        <begin position="179"/>
        <end position="200"/>
    </location>
</feature>
<reference evidence="18" key="1">
    <citation type="journal article" date="2019" name="Int. J. Syst. Evol. Microbiol.">
        <title>The Global Catalogue of Microorganisms (GCM) 10K type strain sequencing project: providing services to taxonomists for standard genome sequencing and annotation.</title>
        <authorList>
            <consortium name="The Broad Institute Genomics Platform"/>
            <consortium name="The Broad Institute Genome Sequencing Center for Infectious Disease"/>
            <person name="Wu L."/>
            <person name="Ma J."/>
        </authorList>
    </citation>
    <scope>NUCLEOTIDE SEQUENCE [LARGE SCALE GENOMIC DNA]</scope>
    <source>
        <strain evidence="18">CGMCC 1.16305</strain>
    </source>
</reference>
<sequence>MENNKIRIVVAGPRGKMGSETIHMISETPHFELAAAVDNKNDGMSVRDLEGLPDIDAPIYTDIEACFSNIKADVLIDLTHPDAGKAHFQAAVDYGVRPVIGTSGFTNDDVARFEQKLSDKNLGGIIAPNFAIGAVLVMKFSQMASKYFPDVEIIELHHDQKRDAPSGTAVKTAEMIQKVRESKKQGHPDEKETIKGARGAETDGMHIHSVRLPGLVAHQEVLFGGEGEMLTLRHDSFNRKSFMTGVRFAVETVMSLDTLVYGLENILD</sequence>
<evidence type="ECO:0000259" key="15">
    <source>
        <dbReference type="Pfam" id="PF01113"/>
    </source>
</evidence>
<dbReference type="EMBL" id="JBHTCO010000005">
    <property type="protein sequence ID" value="MFC7392651.1"/>
    <property type="molecule type" value="Genomic_DNA"/>
</dbReference>
<keyword evidence="2 13" id="KW-0963">Cytoplasm</keyword>
<dbReference type="PANTHER" id="PTHR20836:SF0">
    <property type="entry name" value="4-HYDROXY-TETRAHYDRODIPICOLINATE REDUCTASE 1, CHLOROPLASTIC-RELATED"/>
    <property type="match status" value="1"/>
</dbReference>
<evidence type="ECO:0000313" key="18">
    <source>
        <dbReference type="Proteomes" id="UP001596505"/>
    </source>
</evidence>
<evidence type="ECO:0000256" key="12">
    <source>
        <dbReference type="ARBA" id="ARBA00049396"/>
    </source>
</evidence>
<evidence type="ECO:0000259" key="16">
    <source>
        <dbReference type="Pfam" id="PF05173"/>
    </source>
</evidence>
<feature type="active site" description="Proton donor/acceptor" evidence="13">
    <location>
        <position position="157"/>
    </location>
</feature>
<comment type="subcellular location">
    <subcellularLocation>
        <location evidence="13">Cytoplasm</location>
    </subcellularLocation>
</comment>
<dbReference type="PROSITE" id="PS01298">
    <property type="entry name" value="DAPB"/>
    <property type="match status" value="1"/>
</dbReference>
<evidence type="ECO:0000256" key="11">
    <source>
        <dbReference type="ARBA" id="ARBA00049080"/>
    </source>
</evidence>